<gene>
    <name evidence="3" type="ORF">MELLADRAFT_71377</name>
</gene>
<dbReference type="RefSeq" id="XP_007408003.1">
    <property type="nucleotide sequence ID" value="XM_007407941.1"/>
</dbReference>
<dbReference type="Pfam" id="PF00248">
    <property type="entry name" value="Aldo_ket_red"/>
    <property type="match status" value="1"/>
</dbReference>
<organism evidence="4">
    <name type="scientific">Melampsora larici-populina (strain 98AG31 / pathotype 3-4-7)</name>
    <name type="common">Poplar leaf rust fungus</name>
    <dbReference type="NCBI Taxonomy" id="747676"/>
    <lineage>
        <taxon>Eukaryota</taxon>
        <taxon>Fungi</taxon>
        <taxon>Dikarya</taxon>
        <taxon>Basidiomycota</taxon>
        <taxon>Pucciniomycotina</taxon>
        <taxon>Pucciniomycetes</taxon>
        <taxon>Pucciniales</taxon>
        <taxon>Melampsoraceae</taxon>
        <taxon>Melampsora</taxon>
    </lineage>
</organism>
<dbReference type="GO" id="GO:0016491">
    <property type="term" value="F:oxidoreductase activity"/>
    <property type="evidence" value="ECO:0007669"/>
    <property type="project" value="UniProtKB-KW"/>
</dbReference>
<dbReference type="InterPro" id="IPR050523">
    <property type="entry name" value="AKR_Detox_Biosynth"/>
</dbReference>
<keyword evidence="1" id="KW-0560">Oxidoreductase</keyword>
<name>F4RFV6_MELLP</name>
<dbReference type="STRING" id="747676.F4RFV6"/>
<reference evidence="4" key="1">
    <citation type="journal article" date="2011" name="Proc. Natl. Acad. Sci. U.S.A.">
        <title>Obligate biotrophy features unraveled by the genomic analysis of rust fungi.</title>
        <authorList>
            <person name="Duplessis S."/>
            <person name="Cuomo C.A."/>
            <person name="Lin Y.-C."/>
            <person name="Aerts A."/>
            <person name="Tisserant E."/>
            <person name="Veneault-Fourrey C."/>
            <person name="Joly D.L."/>
            <person name="Hacquard S."/>
            <person name="Amselem J."/>
            <person name="Cantarel B.L."/>
            <person name="Chiu R."/>
            <person name="Coutinho P.M."/>
            <person name="Feau N."/>
            <person name="Field M."/>
            <person name="Frey P."/>
            <person name="Gelhaye E."/>
            <person name="Goldberg J."/>
            <person name="Grabherr M.G."/>
            <person name="Kodira C.D."/>
            <person name="Kohler A."/>
            <person name="Kuees U."/>
            <person name="Lindquist E.A."/>
            <person name="Lucas S.M."/>
            <person name="Mago R."/>
            <person name="Mauceli E."/>
            <person name="Morin E."/>
            <person name="Murat C."/>
            <person name="Pangilinan J.L."/>
            <person name="Park R."/>
            <person name="Pearson M."/>
            <person name="Quesneville H."/>
            <person name="Rouhier N."/>
            <person name="Sakthikumar S."/>
            <person name="Salamov A.A."/>
            <person name="Schmutz J."/>
            <person name="Selles B."/>
            <person name="Shapiro H."/>
            <person name="Tanguay P."/>
            <person name="Tuskan G.A."/>
            <person name="Henrissat B."/>
            <person name="Van de Peer Y."/>
            <person name="Rouze P."/>
            <person name="Ellis J.G."/>
            <person name="Dodds P.N."/>
            <person name="Schein J.E."/>
            <person name="Zhong S."/>
            <person name="Hamelin R.C."/>
            <person name="Grigoriev I.V."/>
            <person name="Szabo L.J."/>
            <person name="Martin F."/>
        </authorList>
    </citation>
    <scope>NUCLEOTIDE SEQUENCE [LARGE SCALE GENOMIC DNA]</scope>
    <source>
        <strain evidence="4">98AG31 / pathotype 3-4-7</strain>
    </source>
</reference>
<dbReference type="HOGENOM" id="CLU_023205_1_1_1"/>
<dbReference type="SUPFAM" id="SSF51430">
    <property type="entry name" value="NAD(P)-linked oxidoreductase"/>
    <property type="match status" value="1"/>
</dbReference>
<dbReference type="InParanoid" id="F4RFV6"/>
<accession>F4RFV6</accession>
<evidence type="ECO:0000313" key="4">
    <source>
        <dbReference type="Proteomes" id="UP000001072"/>
    </source>
</evidence>
<dbReference type="EMBL" id="GL883100">
    <property type="protein sequence ID" value="EGG08417.1"/>
    <property type="molecule type" value="Genomic_DNA"/>
</dbReference>
<sequence length="326" mass="36372">MTSTKQTKIPLILGTVAIANEGEFGSRIHDLGTAQKFIDVFKSHGHTELDTARLYGEGTTEEMLGKLNCSGLSIDSKCFPAKPGDYKPELVKATLEKTLNALKVPKIRVFYLHAPDRSVPFEETLKACDELYREGKFTELGLSNYAAWEVAIMWGICDKNGYVKPTIYQGMYNAITRSIETELFPCCRSLGIRLAIYNPLAGGFFAGKIMKPDDQIEGGGRFDPSHKLGAMYRERYLRTSHFKALKIVKESLQGHPDITLVSVAARWLQHHSALQPKDRVILGASSVDQIEMNCSYSEEGPLPDDILSAVDLAWETVKAECPSYWR</sequence>
<protein>
    <recommendedName>
        <fullName evidence="2">NADP-dependent oxidoreductase domain-containing protein</fullName>
    </recommendedName>
</protein>
<dbReference type="CDD" id="cd19075">
    <property type="entry name" value="AKR_AKR7A1-5"/>
    <property type="match status" value="1"/>
</dbReference>
<evidence type="ECO:0000256" key="1">
    <source>
        <dbReference type="ARBA" id="ARBA00023002"/>
    </source>
</evidence>
<dbReference type="PANTHER" id="PTHR43364:SF4">
    <property type="entry name" value="NAD(P)-LINKED OXIDOREDUCTASE SUPERFAMILY PROTEIN"/>
    <property type="match status" value="1"/>
</dbReference>
<dbReference type="eggNOG" id="ENOG502QU2T">
    <property type="taxonomic scope" value="Eukaryota"/>
</dbReference>
<keyword evidence="4" id="KW-1185">Reference proteome</keyword>
<dbReference type="VEuPathDB" id="FungiDB:MELLADRAFT_71377"/>
<proteinExistence type="predicted"/>
<dbReference type="InterPro" id="IPR036812">
    <property type="entry name" value="NAD(P)_OxRdtase_dom_sf"/>
</dbReference>
<dbReference type="Proteomes" id="UP000001072">
    <property type="component" value="Unassembled WGS sequence"/>
</dbReference>
<evidence type="ECO:0000259" key="2">
    <source>
        <dbReference type="Pfam" id="PF00248"/>
    </source>
</evidence>
<dbReference type="InterPro" id="IPR023210">
    <property type="entry name" value="NADP_OxRdtase_dom"/>
</dbReference>
<feature type="domain" description="NADP-dependent oxidoreductase" evidence="2">
    <location>
        <begin position="11"/>
        <end position="313"/>
    </location>
</feature>
<dbReference type="OrthoDB" id="2310150at2759"/>
<dbReference type="GeneID" id="18931806"/>
<evidence type="ECO:0000313" key="3">
    <source>
        <dbReference type="EMBL" id="EGG08417.1"/>
    </source>
</evidence>
<dbReference type="KEGG" id="mlr:MELLADRAFT_71377"/>
<dbReference type="AlphaFoldDB" id="F4RFV6"/>
<dbReference type="PANTHER" id="PTHR43364">
    <property type="entry name" value="NADH-SPECIFIC METHYLGLYOXAL REDUCTASE-RELATED"/>
    <property type="match status" value="1"/>
</dbReference>
<dbReference type="Gene3D" id="3.20.20.100">
    <property type="entry name" value="NADP-dependent oxidoreductase domain"/>
    <property type="match status" value="1"/>
</dbReference>